<evidence type="ECO:0000256" key="6">
    <source>
        <dbReference type="ARBA" id="ARBA00023002"/>
    </source>
</evidence>
<sequence length="484" mass="51628">MSDRYDLVVLGGGTAGLVSAFIAAGVGARVALIERERTGGDCLWTGCVPSKSLIATAHLAHRMRHADRVGLTPIEPQVDFTRVMDRVHATIAEIEPHDSPARLRAAGVEVIEADGRFTDAGTLEADGRRLRFSAAIVATGSQPSTPPIPGLGGDDVFTTDDIWHLRRLPARLIILGGGPVGCELGQAFARLGANVTIVELADRLLLKEEPDAGALVAKRLTADGIDVRLGTRAIELRRPDRAPKHLIVEDGDGRRQIEFDAILVVAGRRPRTDGAGLQAAGVQLDKRGAVVVDQRLRTSVPRIYAAGDVTASMPFTHVAAHHARVASINALLGMRRTIDQTIPWVTFTDPEVARVGLTEAQARARHGDRAIIARSDYATLDRAITEGENDGFALLVADPKRRLVGATIAGPGAGEVIAELTAHIKAGNRIDAVSTTVHAYPTLAEGPSRAADEHLRERYAAARYRAAVRPVLAVRRALAMRGHG</sequence>
<evidence type="ECO:0000313" key="12">
    <source>
        <dbReference type="EMBL" id="UTI64336.1"/>
    </source>
</evidence>
<dbReference type="EMBL" id="CP098502">
    <property type="protein sequence ID" value="UTI64336.1"/>
    <property type="molecule type" value="Genomic_DNA"/>
</dbReference>
<reference evidence="12 13" key="1">
    <citation type="submission" date="2022-06" db="EMBL/GenBank/DDBJ databases">
        <title>Paraconexibacter antarcticus.</title>
        <authorList>
            <person name="Kim C.S."/>
        </authorList>
    </citation>
    <scope>NUCLEOTIDE SEQUENCE [LARGE SCALE GENOMIC DNA]</scope>
    <source>
        <strain evidence="12 13">02-257</strain>
    </source>
</reference>
<name>A0ABY5DTP0_9ACTN</name>
<evidence type="ECO:0000256" key="7">
    <source>
        <dbReference type="ARBA" id="ARBA00023157"/>
    </source>
</evidence>
<feature type="domain" description="FAD/NAD(P)-binding" evidence="11">
    <location>
        <begin position="5"/>
        <end position="323"/>
    </location>
</feature>
<evidence type="ECO:0000313" key="13">
    <source>
        <dbReference type="Proteomes" id="UP001056035"/>
    </source>
</evidence>
<proteinExistence type="inferred from homology"/>
<dbReference type="SUPFAM" id="SSF51905">
    <property type="entry name" value="FAD/NAD(P)-binding domain"/>
    <property type="match status" value="1"/>
</dbReference>
<dbReference type="InterPro" id="IPR001100">
    <property type="entry name" value="Pyr_nuc-diS_OxRdtase"/>
</dbReference>
<dbReference type="PROSITE" id="PS00076">
    <property type="entry name" value="PYRIDINE_REDOX_1"/>
    <property type="match status" value="1"/>
</dbReference>
<evidence type="ECO:0000256" key="4">
    <source>
        <dbReference type="ARBA" id="ARBA00022827"/>
    </source>
</evidence>
<keyword evidence="5" id="KW-0521">NADP</keyword>
<dbReference type="PANTHER" id="PTHR43014">
    <property type="entry name" value="MERCURIC REDUCTASE"/>
    <property type="match status" value="1"/>
</dbReference>
<dbReference type="PIRSF" id="PIRSF000350">
    <property type="entry name" value="Mercury_reductase_MerA"/>
    <property type="match status" value="1"/>
</dbReference>
<dbReference type="InterPro" id="IPR012999">
    <property type="entry name" value="Pyr_OxRdtase_I_AS"/>
</dbReference>
<dbReference type="RefSeq" id="WP_254571042.1">
    <property type="nucleotide sequence ID" value="NZ_CP098502.1"/>
</dbReference>
<dbReference type="PRINTS" id="PR00368">
    <property type="entry name" value="FADPNR"/>
</dbReference>
<keyword evidence="4 9" id="KW-0274">FAD</keyword>
<evidence type="ECO:0000256" key="8">
    <source>
        <dbReference type="ARBA" id="ARBA00023284"/>
    </source>
</evidence>
<dbReference type="InterPro" id="IPR016156">
    <property type="entry name" value="FAD/NAD-linked_Rdtase_dimer_sf"/>
</dbReference>
<dbReference type="InterPro" id="IPR004099">
    <property type="entry name" value="Pyr_nucl-diS_OxRdtase_dimer"/>
</dbReference>
<gene>
    <name evidence="12" type="ORF">NBH00_23730</name>
</gene>
<evidence type="ECO:0000256" key="1">
    <source>
        <dbReference type="ARBA" id="ARBA00001974"/>
    </source>
</evidence>
<dbReference type="Proteomes" id="UP001056035">
    <property type="component" value="Chromosome"/>
</dbReference>
<evidence type="ECO:0000256" key="3">
    <source>
        <dbReference type="ARBA" id="ARBA00022630"/>
    </source>
</evidence>
<dbReference type="InterPro" id="IPR036188">
    <property type="entry name" value="FAD/NAD-bd_sf"/>
</dbReference>
<feature type="domain" description="Pyridine nucleotide-disulphide oxidoreductase dimerisation" evidence="10">
    <location>
        <begin position="342"/>
        <end position="450"/>
    </location>
</feature>
<organism evidence="12 13">
    <name type="scientific">Paraconexibacter antarcticus</name>
    <dbReference type="NCBI Taxonomy" id="2949664"/>
    <lineage>
        <taxon>Bacteria</taxon>
        <taxon>Bacillati</taxon>
        <taxon>Actinomycetota</taxon>
        <taxon>Thermoleophilia</taxon>
        <taxon>Solirubrobacterales</taxon>
        <taxon>Paraconexibacteraceae</taxon>
        <taxon>Paraconexibacter</taxon>
    </lineage>
</organism>
<evidence type="ECO:0000256" key="2">
    <source>
        <dbReference type="ARBA" id="ARBA00007532"/>
    </source>
</evidence>
<evidence type="ECO:0000256" key="5">
    <source>
        <dbReference type="ARBA" id="ARBA00022857"/>
    </source>
</evidence>
<keyword evidence="6 9" id="KW-0560">Oxidoreductase</keyword>
<evidence type="ECO:0000256" key="9">
    <source>
        <dbReference type="RuleBase" id="RU003691"/>
    </source>
</evidence>
<comment type="similarity">
    <text evidence="2 9">Belongs to the class-I pyridine nucleotide-disulfide oxidoreductase family.</text>
</comment>
<evidence type="ECO:0000259" key="10">
    <source>
        <dbReference type="Pfam" id="PF02852"/>
    </source>
</evidence>
<dbReference type="PRINTS" id="PR00411">
    <property type="entry name" value="PNDRDTASEI"/>
</dbReference>
<dbReference type="InterPro" id="IPR008143">
    <property type="entry name" value="Ala_DH/PNT_CS2"/>
</dbReference>
<keyword evidence="7" id="KW-1015">Disulfide bond</keyword>
<keyword evidence="8 9" id="KW-0676">Redox-active center</keyword>
<dbReference type="PANTHER" id="PTHR43014:SF2">
    <property type="entry name" value="MERCURIC REDUCTASE"/>
    <property type="match status" value="1"/>
</dbReference>
<dbReference type="InterPro" id="IPR023753">
    <property type="entry name" value="FAD/NAD-binding_dom"/>
</dbReference>
<dbReference type="SUPFAM" id="SSF55424">
    <property type="entry name" value="FAD/NAD-linked reductases, dimerisation (C-terminal) domain"/>
    <property type="match status" value="1"/>
</dbReference>
<evidence type="ECO:0000259" key="11">
    <source>
        <dbReference type="Pfam" id="PF07992"/>
    </source>
</evidence>
<protein>
    <submittedName>
        <fullName evidence="12">FAD-dependent oxidoreductase</fullName>
    </submittedName>
</protein>
<dbReference type="Gene3D" id="3.50.50.60">
    <property type="entry name" value="FAD/NAD(P)-binding domain"/>
    <property type="match status" value="2"/>
</dbReference>
<dbReference type="Gene3D" id="3.30.390.30">
    <property type="match status" value="1"/>
</dbReference>
<accession>A0ABY5DTP0</accession>
<keyword evidence="13" id="KW-1185">Reference proteome</keyword>
<keyword evidence="3 9" id="KW-0285">Flavoprotein</keyword>
<dbReference type="Pfam" id="PF02852">
    <property type="entry name" value="Pyr_redox_dim"/>
    <property type="match status" value="1"/>
</dbReference>
<comment type="cofactor">
    <cofactor evidence="1">
        <name>FAD</name>
        <dbReference type="ChEBI" id="CHEBI:57692"/>
    </cofactor>
</comment>
<dbReference type="Pfam" id="PF07992">
    <property type="entry name" value="Pyr_redox_2"/>
    <property type="match status" value="1"/>
</dbReference>
<dbReference type="PROSITE" id="PS00837">
    <property type="entry name" value="ALADH_PNT_2"/>
    <property type="match status" value="1"/>
</dbReference>